<feature type="compositionally biased region" description="Basic and acidic residues" evidence="1">
    <location>
        <begin position="254"/>
        <end position="265"/>
    </location>
</feature>
<proteinExistence type="predicted"/>
<organism evidence="2 3">
    <name type="scientific">Decorospora gaudefroyi</name>
    <dbReference type="NCBI Taxonomy" id="184978"/>
    <lineage>
        <taxon>Eukaryota</taxon>
        <taxon>Fungi</taxon>
        <taxon>Dikarya</taxon>
        <taxon>Ascomycota</taxon>
        <taxon>Pezizomycotina</taxon>
        <taxon>Dothideomycetes</taxon>
        <taxon>Pleosporomycetidae</taxon>
        <taxon>Pleosporales</taxon>
        <taxon>Pleosporineae</taxon>
        <taxon>Pleosporaceae</taxon>
        <taxon>Decorospora</taxon>
    </lineage>
</organism>
<dbReference type="EMBL" id="ML975367">
    <property type="protein sequence ID" value="KAF1831321.1"/>
    <property type="molecule type" value="Genomic_DNA"/>
</dbReference>
<dbReference type="AlphaFoldDB" id="A0A6A5K3F8"/>
<dbReference type="Proteomes" id="UP000800040">
    <property type="component" value="Unassembled WGS sequence"/>
</dbReference>
<evidence type="ECO:0000313" key="3">
    <source>
        <dbReference type="Proteomes" id="UP000800040"/>
    </source>
</evidence>
<dbReference type="OrthoDB" id="3682293at2759"/>
<feature type="region of interest" description="Disordered" evidence="1">
    <location>
        <begin position="229"/>
        <end position="282"/>
    </location>
</feature>
<accession>A0A6A5K3F8</accession>
<reference evidence="2" key="1">
    <citation type="submission" date="2020-01" db="EMBL/GenBank/DDBJ databases">
        <authorList>
            <consortium name="DOE Joint Genome Institute"/>
            <person name="Haridas S."/>
            <person name="Albert R."/>
            <person name="Binder M."/>
            <person name="Bloem J."/>
            <person name="Labutti K."/>
            <person name="Salamov A."/>
            <person name="Andreopoulos B."/>
            <person name="Baker S.E."/>
            <person name="Barry K."/>
            <person name="Bills G."/>
            <person name="Bluhm B.H."/>
            <person name="Cannon C."/>
            <person name="Castanera R."/>
            <person name="Culley D.E."/>
            <person name="Daum C."/>
            <person name="Ezra D."/>
            <person name="Gonzalez J.B."/>
            <person name="Henrissat B."/>
            <person name="Kuo A."/>
            <person name="Liang C."/>
            <person name="Lipzen A."/>
            <person name="Lutzoni F."/>
            <person name="Magnuson J."/>
            <person name="Mondo S."/>
            <person name="Nolan M."/>
            <person name="Ohm R."/>
            <person name="Pangilinan J."/>
            <person name="Park H.-J."/>
            <person name="Ramirez L."/>
            <person name="Alfaro M."/>
            <person name="Sun H."/>
            <person name="Tritt A."/>
            <person name="Yoshinaga Y."/>
            <person name="Zwiers L.-H."/>
            <person name="Turgeon B.G."/>
            <person name="Goodwin S.B."/>
            <person name="Spatafora J.W."/>
            <person name="Crous P.W."/>
            <person name="Grigoriev I.V."/>
        </authorList>
    </citation>
    <scope>NUCLEOTIDE SEQUENCE</scope>
    <source>
        <strain evidence="2">P77</strain>
    </source>
</reference>
<evidence type="ECO:0000313" key="2">
    <source>
        <dbReference type="EMBL" id="KAF1831321.1"/>
    </source>
</evidence>
<keyword evidence="3" id="KW-1185">Reference proteome</keyword>
<protein>
    <submittedName>
        <fullName evidence="2">Uncharacterized protein</fullName>
    </submittedName>
</protein>
<gene>
    <name evidence="2" type="ORF">BDW02DRAFT_606899</name>
</gene>
<feature type="compositionally biased region" description="Acidic residues" evidence="1">
    <location>
        <begin position="229"/>
        <end position="243"/>
    </location>
</feature>
<name>A0A6A5K3F8_9PLEO</name>
<evidence type="ECO:0000256" key="1">
    <source>
        <dbReference type="SAM" id="MobiDB-lite"/>
    </source>
</evidence>
<sequence length="282" mass="32220">MPLDPIRAAGCHGRGGQCAFRPLEAIESLYQPLLLGVFLHFLYIPPQPNSRSSLSLDFTPPLQLNVAQPGQPETARTQNGLAQSQELDVEKLWGDNISSRNWHPRIRNIRTMHNMKKLHECAFCGHGVTRLCYTKHFHLAYCTGVARNNRGVLDFHGELFNVQSAKGCDQHPFSAGHNKFYLTALKQFGTSGISQPRIPTEEQHRIMQDMNAISVHELEELQMAMNEAFEEPEDEQPNEEEDLEPWKRYTQPTEFKEKPPGREKTNPTQGKKLQPALTWKER</sequence>